<dbReference type="InterPro" id="IPR000086">
    <property type="entry name" value="NUDIX_hydrolase_dom"/>
</dbReference>
<proteinExistence type="predicted"/>
<dbReference type="EMBL" id="JAAKZX010000002">
    <property type="protein sequence ID" value="NGO40748.1"/>
    <property type="molecule type" value="Genomic_DNA"/>
</dbReference>
<dbReference type="InterPro" id="IPR015797">
    <property type="entry name" value="NUDIX_hydrolase-like_dom_sf"/>
</dbReference>
<name>A0ABX0DKA2_9ACTN</name>
<dbReference type="Gene3D" id="3.90.79.10">
    <property type="entry name" value="Nucleoside Triphosphate Pyrophosphohydrolase"/>
    <property type="match status" value="1"/>
</dbReference>
<dbReference type="Pfam" id="PF00293">
    <property type="entry name" value="NUDIX"/>
    <property type="match status" value="1"/>
</dbReference>
<accession>A0ABX0DKA2</accession>
<evidence type="ECO:0000313" key="3">
    <source>
        <dbReference type="Proteomes" id="UP001518140"/>
    </source>
</evidence>
<evidence type="ECO:0000313" key="2">
    <source>
        <dbReference type="EMBL" id="NGO40748.1"/>
    </source>
</evidence>
<feature type="domain" description="Nudix hydrolase" evidence="1">
    <location>
        <begin position="44"/>
        <end position="157"/>
    </location>
</feature>
<gene>
    <name evidence="2" type="ORF">G6048_00770</name>
</gene>
<evidence type="ECO:0000259" key="1">
    <source>
        <dbReference type="Pfam" id="PF00293"/>
    </source>
</evidence>
<reference evidence="2 3" key="1">
    <citation type="submission" date="2020-02" db="EMBL/GenBank/DDBJ databases">
        <title>Whole-genome analyses of novel actinobacteria.</title>
        <authorList>
            <person name="Sahin N."/>
            <person name="Tokatli A."/>
        </authorList>
    </citation>
    <scope>NUCLEOTIDE SEQUENCE [LARGE SCALE GENOMIC DNA]</scope>
    <source>
        <strain evidence="2 3">YC419</strain>
    </source>
</reference>
<dbReference type="SUPFAM" id="SSF55811">
    <property type="entry name" value="Nudix"/>
    <property type="match status" value="1"/>
</dbReference>
<keyword evidence="3" id="KW-1185">Reference proteome</keyword>
<protein>
    <submittedName>
        <fullName evidence="2">NUDIX domain-containing protein</fullName>
    </submittedName>
</protein>
<dbReference type="RefSeq" id="WP_165337433.1">
    <property type="nucleotide sequence ID" value="NZ_JAAKZX010000002.1"/>
</dbReference>
<comment type="caution">
    <text evidence="2">The sequence shown here is derived from an EMBL/GenBank/DDBJ whole genome shotgun (WGS) entry which is preliminary data.</text>
</comment>
<dbReference type="Proteomes" id="UP001518140">
    <property type="component" value="Unassembled WGS sequence"/>
</dbReference>
<sequence length="167" mass="18761">MDDIAADGADFTAFINGQEWHVAWYPPPDPPPGTPHGAEAVCRAGDRIVVVSPDGQRWGLPAGRPEGREQWADTMRREVREEACAEVRECRLLGFSRGVCVRGPQEGLVLVRSMWRAEVRLDAWEPRFEMAHRRLLPAEEVFRFLTIPRGLGPFYRRLLAEADVAGG</sequence>
<organism evidence="2 3">
    <name type="scientific">Streptomyces ureilyticus</name>
    <dbReference type="NCBI Taxonomy" id="1775131"/>
    <lineage>
        <taxon>Bacteria</taxon>
        <taxon>Bacillati</taxon>
        <taxon>Actinomycetota</taxon>
        <taxon>Actinomycetes</taxon>
        <taxon>Kitasatosporales</taxon>
        <taxon>Streptomycetaceae</taxon>
        <taxon>Streptomyces</taxon>
    </lineage>
</organism>